<evidence type="ECO:0000256" key="2">
    <source>
        <dbReference type="ARBA" id="ARBA00022603"/>
    </source>
</evidence>
<evidence type="ECO:0000313" key="9">
    <source>
        <dbReference type="Proteomes" id="UP000466906"/>
    </source>
</evidence>
<dbReference type="Proteomes" id="UP000466906">
    <property type="component" value="Chromosome"/>
</dbReference>
<feature type="binding site" evidence="7">
    <location>
        <begin position="111"/>
        <end position="116"/>
    </location>
    <ligand>
        <name>S-adenosyl-L-methionine</name>
        <dbReference type="ChEBI" id="CHEBI:59789"/>
    </ligand>
</feature>
<evidence type="ECO:0000256" key="1">
    <source>
        <dbReference type="ARBA" id="ARBA00010815"/>
    </source>
</evidence>
<evidence type="ECO:0000256" key="6">
    <source>
        <dbReference type="PIRSR" id="PIRSR003085-1"/>
    </source>
</evidence>
<feature type="binding site" evidence="7">
    <location>
        <begin position="140"/>
        <end position="141"/>
    </location>
    <ligand>
        <name>S-adenosyl-L-methionine</name>
        <dbReference type="ChEBI" id="CHEBI:59789"/>
    </ligand>
</feature>
<evidence type="ECO:0000313" key="8">
    <source>
        <dbReference type="EMBL" id="BBX27646.1"/>
    </source>
</evidence>
<dbReference type="PANTHER" id="PTHR43667">
    <property type="entry name" value="CYCLOPROPANE-FATTY-ACYL-PHOSPHOLIPID SYNTHASE"/>
    <property type="match status" value="1"/>
</dbReference>
<dbReference type="SUPFAM" id="SSF53335">
    <property type="entry name" value="S-adenosyl-L-methionine-dependent methyltransferases"/>
    <property type="match status" value="1"/>
</dbReference>
<keyword evidence="4" id="KW-0949">S-adenosyl-L-methionine</keyword>
<evidence type="ECO:0000256" key="5">
    <source>
        <dbReference type="ARBA" id="ARBA00023098"/>
    </source>
</evidence>
<dbReference type="NCBIfam" id="NF040660">
    <property type="entry name" value="mycolic_MTase"/>
    <property type="match status" value="1"/>
</dbReference>
<feature type="active site" evidence="6">
    <location>
        <position position="287"/>
    </location>
</feature>
<dbReference type="EMBL" id="AP022565">
    <property type="protein sequence ID" value="BBX27646.1"/>
    <property type="molecule type" value="Genomic_DNA"/>
</dbReference>
<dbReference type="KEGG" id="malv:MALV_27710"/>
<dbReference type="CDD" id="cd02440">
    <property type="entry name" value="AdoMet_MTases"/>
    <property type="match status" value="1"/>
</dbReference>
<reference evidence="8 9" key="1">
    <citation type="journal article" date="2019" name="Emerg. Microbes Infect.">
        <title>Comprehensive subspecies identification of 175 nontuberculous mycobacteria species based on 7547 genomic profiles.</title>
        <authorList>
            <person name="Matsumoto Y."/>
            <person name="Kinjo T."/>
            <person name="Motooka D."/>
            <person name="Nabeya D."/>
            <person name="Jung N."/>
            <person name="Uechi K."/>
            <person name="Horii T."/>
            <person name="Iida T."/>
            <person name="Fujita J."/>
            <person name="Nakamura S."/>
        </authorList>
    </citation>
    <scope>NUCLEOTIDE SEQUENCE [LARGE SCALE GENOMIC DNA]</scope>
    <source>
        <strain evidence="8 9">JCM 12272</strain>
    </source>
</reference>
<dbReference type="Gene3D" id="3.40.50.150">
    <property type="entry name" value="Vaccinia Virus protein VP39"/>
    <property type="match status" value="1"/>
</dbReference>
<keyword evidence="5" id="KW-0443">Lipid metabolism</keyword>
<evidence type="ECO:0000256" key="4">
    <source>
        <dbReference type="ARBA" id="ARBA00022691"/>
    </source>
</evidence>
<sequence>MGRQQQKRKEVIFRMSNVESDLAPYYEESQSIYDISNEFFALFLGPTMGYTCGYYEREDMNLEESQNAKFDLALGKLDLKPGMTLLDIGCGWGGALERALINHDVNVIGITLSKEQSDYARKRLAKIDTNRNVEIRLQGWEEFNEPVDRIVSIGAFEAFKQERYPIFFERAYSILPENGGRMLLHTILAHTQQFFRENNIKLTISDLKFMKFIGEEIFPGGQLPAVEDIEKLADDSGFKLERTHLLRPHYARTLDMWAANLEAAKDEAIALQGQEVYDRFMKYLTGCADFFRRGITNIGQFTLVK</sequence>
<dbReference type="FunFam" id="3.40.50.150:FF:000115">
    <property type="entry name" value="Cyclopropane mycolic acid synthase 1"/>
    <property type="match status" value="1"/>
</dbReference>
<organism evidence="8 9">
    <name type="scientific">Mycolicibacterium alvei</name>
    <dbReference type="NCBI Taxonomy" id="67081"/>
    <lineage>
        <taxon>Bacteria</taxon>
        <taxon>Bacillati</taxon>
        <taxon>Actinomycetota</taxon>
        <taxon>Actinomycetes</taxon>
        <taxon>Mycobacteriales</taxon>
        <taxon>Mycobacteriaceae</taxon>
        <taxon>Mycolicibacterium</taxon>
    </lineage>
</organism>
<evidence type="ECO:0000256" key="7">
    <source>
        <dbReference type="PIRSR" id="PIRSR003085-2"/>
    </source>
</evidence>
<evidence type="ECO:0000256" key="3">
    <source>
        <dbReference type="ARBA" id="ARBA00022679"/>
    </source>
</evidence>
<protein>
    <submittedName>
        <fullName evidence="8">SAM-dependent methyltransferase</fullName>
    </submittedName>
</protein>
<dbReference type="PANTHER" id="PTHR43667:SF1">
    <property type="entry name" value="CYCLOPROPANE-FATTY-ACYL-PHOSPHOLIPID SYNTHASE"/>
    <property type="match status" value="1"/>
</dbReference>
<name>A0A6N4URI4_9MYCO</name>
<dbReference type="InterPro" id="IPR050723">
    <property type="entry name" value="CFA/CMAS"/>
</dbReference>
<proteinExistence type="inferred from homology"/>
<dbReference type="InterPro" id="IPR047672">
    <property type="entry name" value="CMAS_actinobact"/>
</dbReference>
<dbReference type="GO" id="GO:0008168">
    <property type="term" value="F:methyltransferase activity"/>
    <property type="evidence" value="ECO:0007669"/>
    <property type="project" value="UniProtKB-KW"/>
</dbReference>
<dbReference type="InterPro" id="IPR029063">
    <property type="entry name" value="SAM-dependent_MTases_sf"/>
</dbReference>
<dbReference type="InterPro" id="IPR003333">
    <property type="entry name" value="CMAS"/>
</dbReference>
<keyword evidence="9" id="KW-1185">Reference proteome</keyword>
<gene>
    <name evidence="8" type="ORF">MALV_27710</name>
</gene>
<keyword evidence="2 8" id="KW-0489">Methyltransferase</keyword>
<comment type="similarity">
    <text evidence="1">Belongs to the CFA/CMAS family.</text>
</comment>
<dbReference type="Pfam" id="PF02353">
    <property type="entry name" value="CMAS"/>
    <property type="match status" value="1"/>
</dbReference>
<dbReference type="AlphaFoldDB" id="A0A6N4URI4"/>
<feature type="binding site" evidence="7">
    <location>
        <begin position="50"/>
        <end position="51"/>
    </location>
    <ligand>
        <name>S-adenosyl-L-methionine</name>
        <dbReference type="ChEBI" id="CHEBI:59789"/>
    </ligand>
</feature>
<dbReference type="GO" id="GO:0008610">
    <property type="term" value="P:lipid biosynthetic process"/>
    <property type="evidence" value="ECO:0007669"/>
    <property type="project" value="InterPro"/>
</dbReference>
<feature type="binding site" evidence="7">
    <location>
        <begin position="85"/>
        <end position="93"/>
    </location>
    <ligand>
        <name>S-adenosyl-L-methionine</name>
        <dbReference type="ChEBI" id="CHEBI:59789"/>
    </ligand>
</feature>
<keyword evidence="3 8" id="KW-0808">Transferase</keyword>
<dbReference type="PIRSF" id="PIRSF003085">
    <property type="entry name" value="CMAS"/>
    <property type="match status" value="1"/>
</dbReference>
<accession>A0A6N4URI4</accession>
<dbReference type="GO" id="GO:0032259">
    <property type="term" value="P:methylation"/>
    <property type="evidence" value="ECO:0007669"/>
    <property type="project" value="UniProtKB-KW"/>
</dbReference>